<dbReference type="STRING" id="330214.NIDE0095"/>
<evidence type="ECO:0000313" key="1">
    <source>
        <dbReference type="EMBL" id="CBK39880.1"/>
    </source>
</evidence>
<accession>D8P9H1</accession>
<dbReference type="KEGG" id="nde:NIDE0095"/>
<dbReference type="Proteomes" id="UP000001660">
    <property type="component" value="Chromosome"/>
</dbReference>
<dbReference type="AlphaFoldDB" id="D8P9H1"/>
<organism evidence="1 2">
    <name type="scientific">Nitrospira defluvii</name>
    <dbReference type="NCBI Taxonomy" id="330214"/>
    <lineage>
        <taxon>Bacteria</taxon>
        <taxon>Pseudomonadati</taxon>
        <taxon>Nitrospirota</taxon>
        <taxon>Nitrospiria</taxon>
        <taxon>Nitrospirales</taxon>
        <taxon>Nitrospiraceae</taxon>
        <taxon>Nitrospira</taxon>
    </lineage>
</organism>
<sequence>MNTTTQIPATQNTDWGFWGTMNEHASDAWPLALNAISDATGQTLESVRIFLDSRHGRHFADDVQNGLYQGQTPADAINAATQRWMGWTIGRQTSKQYGIPRGLPYLTGFVIHCDICDELAA</sequence>
<evidence type="ECO:0000313" key="2">
    <source>
        <dbReference type="Proteomes" id="UP000001660"/>
    </source>
</evidence>
<name>D8P9H1_9BACT</name>
<proteinExistence type="predicted"/>
<dbReference type="eggNOG" id="ENOG5030FAK">
    <property type="taxonomic scope" value="Bacteria"/>
</dbReference>
<gene>
    <name evidence="1" type="ORF">NIDE0095</name>
</gene>
<dbReference type="EMBL" id="FP929003">
    <property type="protein sequence ID" value="CBK39880.1"/>
    <property type="molecule type" value="Genomic_DNA"/>
</dbReference>
<dbReference type="HOGENOM" id="CLU_165543_0_0_0"/>
<keyword evidence="2" id="KW-1185">Reference proteome</keyword>
<dbReference type="OrthoDB" id="6057621at2"/>
<protein>
    <submittedName>
        <fullName evidence="1">Uncharacterized protein</fullName>
    </submittedName>
</protein>
<reference evidence="1 2" key="1">
    <citation type="journal article" date="2010" name="Proc. Natl. Acad. Sci. U.S.A.">
        <title>A Nitrospira metagenome illuminates the physiology and evolution of globally important nitrite-oxidizing bacteria.</title>
        <authorList>
            <person name="Lucker S."/>
            <person name="Wagner M."/>
            <person name="Maixner F."/>
            <person name="Pelletier E."/>
            <person name="Koch H."/>
            <person name="Vacherie B."/>
            <person name="Rattei T."/>
            <person name="Sinninghe Damste J."/>
            <person name="Spieck E."/>
            <person name="Le Paslier D."/>
            <person name="Daims H."/>
        </authorList>
    </citation>
    <scope>NUCLEOTIDE SEQUENCE [LARGE SCALE GENOMIC DNA]</scope>
</reference>